<sequence length="206" mass="23924">MSKCIVDVFETIKVQKKNDRRLASGMCGFQPFFQILPEQNTIGQTGQSIVVRIVFKPKVLGLQFPSRLSKIARQALHAAMRPIKKLVVAKQKDNQHYPANDKARRQTGVDEMQLTHFRLCRIDKSYVIFDGRRGKRCHRPIKHTHRVQDRFDTVYVQLIELTIKRLQNIAQFQKQITALRIVLNEGSQIALLQQFQPTQHNIETKP</sequence>
<accession>A0ABR6AUA0</accession>
<evidence type="ECO:0000313" key="2">
    <source>
        <dbReference type="Proteomes" id="UP000578622"/>
    </source>
</evidence>
<name>A0ABR6AUA0_9HYPH</name>
<reference evidence="1 2" key="1">
    <citation type="submission" date="2020-07" db="EMBL/GenBank/DDBJ databases">
        <title>Genomic Encyclopedia of Type Strains, Phase IV (KMG-V): Genome sequencing to study the core and pangenomes of soil and plant-associated prokaryotes.</title>
        <authorList>
            <person name="Whitman W."/>
        </authorList>
    </citation>
    <scope>NUCLEOTIDE SEQUENCE [LARGE SCALE GENOMIC DNA]</scope>
    <source>
        <strain evidence="1 2">RH4WT92</strain>
    </source>
</reference>
<comment type="caution">
    <text evidence="1">The sequence shown here is derived from an EMBL/GenBank/DDBJ whole genome shotgun (WGS) entry which is preliminary data.</text>
</comment>
<dbReference type="EMBL" id="JACGXG010000007">
    <property type="protein sequence ID" value="MBA8852963.1"/>
    <property type="molecule type" value="Genomic_DNA"/>
</dbReference>
<proteinExistence type="predicted"/>
<gene>
    <name evidence="1" type="ORF">FHW20_003936</name>
</gene>
<organism evidence="1 2">
    <name type="scientific">Brucella intermedia</name>
    <dbReference type="NCBI Taxonomy" id="94625"/>
    <lineage>
        <taxon>Bacteria</taxon>
        <taxon>Pseudomonadati</taxon>
        <taxon>Pseudomonadota</taxon>
        <taxon>Alphaproteobacteria</taxon>
        <taxon>Hyphomicrobiales</taxon>
        <taxon>Brucellaceae</taxon>
        <taxon>Brucella/Ochrobactrum group</taxon>
        <taxon>Brucella</taxon>
    </lineage>
</organism>
<keyword evidence="2" id="KW-1185">Reference proteome</keyword>
<protein>
    <submittedName>
        <fullName evidence="1">Uncharacterized protein</fullName>
    </submittedName>
</protein>
<evidence type="ECO:0000313" key="1">
    <source>
        <dbReference type="EMBL" id="MBA8852963.1"/>
    </source>
</evidence>
<dbReference type="Proteomes" id="UP000578622">
    <property type="component" value="Unassembled WGS sequence"/>
</dbReference>